<dbReference type="EMBL" id="QOQW01000014">
    <property type="protein sequence ID" value="RCK79274.1"/>
    <property type="molecule type" value="Genomic_DNA"/>
</dbReference>
<protein>
    <submittedName>
        <fullName evidence="1">Uncharacterized protein</fullName>
    </submittedName>
</protein>
<gene>
    <name evidence="1" type="ORF">OZSIB_0145</name>
</gene>
<reference evidence="1 2" key="1">
    <citation type="submission" date="2018-05" db="EMBL/GenBank/DDBJ databases">
        <title>A metagenomic window into the 2 km-deep terrestrial subsurface aquifer revealed taxonomically and functionally diverse microbial community comprising novel uncultured bacterial lineages.</title>
        <authorList>
            <person name="Kadnikov V.V."/>
            <person name="Mardanov A.V."/>
            <person name="Beletsky A.V."/>
            <person name="Banks D."/>
            <person name="Pimenov N.V."/>
            <person name="Frank Y.A."/>
            <person name="Karnachuk O.V."/>
            <person name="Ravin N.V."/>
        </authorList>
    </citation>
    <scope>NUCLEOTIDE SEQUENCE [LARGE SCALE GENOMIC DNA]</scope>
    <source>
        <strain evidence="1">BY5</strain>
    </source>
</reference>
<proteinExistence type="predicted"/>
<name>A0A367ZMB6_9BACT</name>
<evidence type="ECO:0000313" key="2">
    <source>
        <dbReference type="Proteomes" id="UP000252355"/>
    </source>
</evidence>
<organism evidence="1 2">
    <name type="scientific">Candidatus Ozemobacter sibiricus</name>
    <dbReference type="NCBI Taxonomy" id="2268124"/>
    <lineage>
        <taxon>Bacteria</taxon>
        <taxon>Candidatus Ozemobacteria</taxon>
        <taxon>Candidatus Ozemobacterales</taxon>
        <taxon>Candidatus Ozemobacteraceae</taxon>
        <taxon>Candidatus Ozemobacter</taxon>
    </lineage>
</organism>
<dbReference type="AlphaFoldDB" id="A0A367ZMB6"/>
<accession>A0A367ZMB6</accession>
<dbReference type="Proteomes" id="UP000252355">
    <property type="component" value="Unassembled WGS sequence"/>
</dbReference>
<evidence type="ECO:0000313" key="1">
    <source>
        <dbReference type="EMBL" id="RCK79274.1"/>
    </source>
</evidence>
<comment type="caution">
    <text evidence="1">The sequence shown here is derived from an EMBL/GenBank/DDBJ whole genome shotgun (WGS) entry which is preliminary data.</text>
</comment>
<sequence>MAMAAPRLTTPEARAALSAFLAAPGRATIEPLLRACREFVLVQARSWRAAALSLQDRCREILSEMFLILMEDLQTSRMPAPDSLLGYVALRLRRLTRPHRSWAVAFGLADDLPDVGRCDFTPLRLDLVREIVGEVRAALATEPREETRRLEFLFIHVQPDLAWASRALALAAGDPVERRYETDKKRHQGFHREIRDRFDHLRSGDWRDVAAWSPGERRHLAWAIIDLSAAEAERLGTDRYQALARWREHPDLASTDPRLLGDVLPHGLQALADLHRRQRLPERGGAREPATPLFDEPDLFTLLFQSEMLRGQAVQEPVAAYGGAGPAKAPLAPGHLRMAEPSVDSPGKGRRARRTVGAISEVTAEDPLTAFDQALADILAWGVPLLERPGAARARYPLGGEA</sequence>